<evidence type="ECO:0000256" key="1">
    <source>
        <dbReference type="SAM" id="MobiDB-lite"/>
    </source>
</evidence>
<proteinExistence type="predicted"/>
<reference evidence="3" key="1">
    <citation type="journal article" date="2018" name="Nat. Microbiol.">
        <title>Leveraging single-cell genomics to expand the fungal tree of life.</title>
        <authorList>
            <person name="Ahrendt S.R."/>
            <person name="Quandt C.A."/>
            <person name="Ciobanu D."/>
            <person name="Clum A."/>
            <person name="Salamov A."/>
            <person name="Andreopoulos B."/>
            <person name="Cheng J.F."/>
            <person name="Woyke T."/>
            <person name="Pelin A."/>
            <person name="Henrissat B."/>
            <person name="Reynolds N.K."/>
            <person name="Benny G.L."/>
            <person name="Smith M.E."/>
            <person name="James T.Y."/>
            <person name="Grigoriev I.V."/>
        </authorList>
    </citation>
    <scope>NUCLEOTIDE SEQUENCE [LARGE SCALE GENOMIC DNA]</scope>
    <source>
        <strain evidence="3">Baker2002</strain>
    </source>
</reference>
<accession>A0A4P9Z8J2</accession>
<evidence type="ECO:0000313" key="2">
    <source>
        <dbReference type="EMBL" id="RKP29005.1"/>
    </source>
</evidence>
<feature type="region of interest" description="Disordered" evidence="1">
    <location>
        <begin position="229"/>
        <end position="259"/>
    </location>
</feature>
<gene>
    <name evidence="2" type="ORF">METBISCDRAFT_28584</name>
</gene>
<dbReference type="Proteomes" id="UP000268321">
    <property type="component" value="Unassembled WGS sequence"/>
</dbReference>
<dbReference type="EMBL" id="ML004522">
    <property type="protein sequence ID" value="RKP29005.1"/>
    <property type="molecule type" value="Genomic_DNA"/>
</dbReference>
<feature type="non-terminal residue" evidence="2">
    <location>
        <position position="481"/>
    </location>
</feature>
<name>A0A4P9Z8J2_9ASCO</name>
<keyword evidence="3" id="KW-1185">Reference proteome</keyword>
<protein>
    <recommendedName>
        <fullName evidence="4">LisH domain-containing protein</fullName>
    </recommendedName>
</protein>
<organism evidence="2 3">
    <name type="scientific">Metschnikowia bicuspidata</name>
    <dbReference type="NCBI Taxonomy" id="27322"/>
    <lineage>
        <taxon>Eukaryota</taxon>
        <taxon>Fungi</taxon>
        <taxon>Dikarya</taxon>
        <taxon>Ascomycota</taxon>
        <taxon>Saccharomycotina</taxon>
        <taxon>Pichiomycetes</taxon>
        <taxon>Metschnikowiaceae</taxon>
        <taxon>Metschnikowia</taxon>
    </lineage>
</organism>
<feature type="compositionally biased region" description="Low complexity" evidence="1">
    <location>
        <begin position="249"/>
        <end position="259"/>
    </location>
</feature>
<dbReference type="AlphaFoldDB" id="A0A4P9Z8J2"/>
<sequence length="481" mass="52761">MARQGVGGRVLPELPREQFLIHLYGYLAQNGCTELARVLAKEARFAANHYPLLDYFGEWWAQMWPMCEEFLARKSSMAPFEPNSMYSPALVPPAAVNRQFKVPVTYRDAALDTAAARGIQQPQFLHQKPMNTFQGHSSPACYALHPEIHPSAMWCQIGVDQPIDVPLRDNMAAGMRQQLLFDHQKLQFLEARQHTMPQDPAQLLPRAVLPRMANAQMLNEYAKHGVDASVTPPLRRSSVSKPARKLQKKPVVPNKPKPLLRVPPIQKVQKRPLHLPLQEVISDASRAALVELLLVAVRLRSQLPIMIPGQEPLRVRKPNQMRGQRFTLSFNLHSPQQSDRAGALDAQALMLIKSADSVYNQFSCMNQPGPVSAESASQPISSFLGSAGASGFASGGLIDFLLEFPPSSFQNSHGTLVYSSAAGASAVSQNFGAIPGFEPAMNAQTEPGNAHFASPVVAGPDMGNAELVSHPDEFGNMFSDT</sequence>
<evidence type="ECO:0008006" key="4">
    <source>
        <dbReference type="Google" id="ProtNLM"/>
    </source>
</evidence>
<evidence type="ECO:0000313" key="3">
    <source>
        <dbReference type="Proteomes" id="UP000268321"/>
    </source>
</evidence>